<evidence type="ECO:0000256" key="9">
    <source>
        <dbReference type="ARBA" id="ARBA00047899"/>
    </source>
</evidence>
<keyword evidence="8" id="KW-0067">ATP-binding</keyword>
<dbReference type="InterPro" id="IPR011009">
    <property type="entry name" value="Kinase-like_dom_sf"/>
</dbReference>
<proteinExistence type="inferred from homology"/>
<comment type="catalytic activity">
    <reaction evidence="9">
        <text>L-threonyl-[protein] + ATP = O-phospho-L-threonyl-[protein] + ADP + H(+)</text>
        <dbReference type="Rhea" id="RHEA:46608"/>
        <dbReference type="Rhea" id="RHEA-COMP:11060"/>
        <dbReference type="Rhea" id="RHEA-COMP:11605"/>
        <dbReference type="ChEBI" id="CHEBI:15378"/>
        <dbReference type="ChEBI" id="CHEBI:30013"/>
        <dbReference type="ChEBI" id="CHEBI:30616"/>
        <dbReference type="ChEBI" id="CHEBI:61977"/>
        <dbReference type="ChEBI" id="CHEBI:456216"/>
        <dbReference type="EC" id="2.7.11.1"/>
    </reaction>
</comment>
<evidence type="ECO:0000313" key="12">
    <source>
        <dbReference type="Proteomes" id="UP000593567"/>
    </source>
</evidence>
<reference evidence="11" key="1">
    <citation type="submission" date="2020-06" db="EMBL/GenBank/DDBJ databases">
        <title>Draft genome of Bugula neritina, a colonial animal packing powerful symbionts and potential medicines.</title>
        <authorList>
            <person name="Rayko M."/>
        </authorList>
    </citation>
    <scope>NUCLEOTIDE SEQUENCE [LARGE SCALE GENOMIC DNA]</scope>
    <source>
        <strain evidence="11">Kwan_BN1</strain>
    </source>
</reference>
<evidence type="ECO:0000256" key="7">
    <source>
        <dbReference type="ARBA" id="ARBA00022777"/>
    </source>
</evidence>
<dbReference type="EC" id="2.7.11.1" evidence="2"/>
<protein>
    <recommendedName>
        <fullName evidence="2">non-specific serine/threonine protein kinase</fullName>
        <ecNumber evidence="2">2.7.11.1</ecNumber>
    </recommendedName>
</protein>
<dbReference type="GO" id="GO:0005524">
    <property type="term" value="F:ATP binding"/>
    <property type="evidence" value="ECO:0007669"/>
    <property type="project" value="UniProtKB-KW"/>
</dbReference>
<comment type="caution">
    <text evidence="11">The sequence shown here is derived from an EMBL/GenBank/DDBJ whole genome shotgun (WGS) entry which is preliminary data.</text>
</comment>
<evidence type="ECO:0000256" key="1">
    <source>
        <dbReference type="ARBA" id="ARBA00006692"/>
    </source>
</evidence>
<dbReference type="SUPFAM" id="SSF56112">
    <property type="entry name" value="Protein kinase-like (PK-like)"/>
    <property type="match status" value="1"/>
</dbReference>
<evidence type="ECO:0000256" key="3">
    <source>
        <dbReference type="ARBA" id="ARBA00022527"/>
    </source>
</evidence>
<organism evidence="11 12">
    <name type="scientific">Bugula neritina</name>
    <name type="common">Brown bryozoan</name>
    <name type="synonym">Sertularia neritina</name>
    <dbReference type="NCBI Taxonomy" id="10212"/>
    <lineage>
        <taxon>Eukaryota</taxon>
        <taxon>Metazoa</taxon>
        <taxon>Spiralia</taxon>
        <taxon>Lophotrochozoa</taxon>
        <taxon>Bryozoa</taxon>
        <taxon>Gymnolaemata</taxon>
        <taxon>Cheilostomatida</taxon>
        <taxon>Flustrina</taxon>
        <taxon>Buguloidea</taxon>
        <taxon>Bugulidae</taxon>
        <taxon>Bugula</taxon>
    </lineage>
</organism>
<keyword evidence="4" id="KW-0597">Phosphoprotein</keyword>
<dbReference type="FunFam" id="3.30.200.20:FF:000156">
    <property type="entry name" value="MAP kinase-activated protein kinase 3"/>
    <property type="match status" value="1"/>
</dbReference>
<dbReference type="PANTHER" id="PTHR24349">
    <property type="entry name" value="SERINE/THREONINE-PROTEIN KINASE"/>
    <property type="match status" value="1"/>
</dbReference>
<evidence type="ECO:0000256" key="8">
    <source>
        <dbReference type="ARBA" id="ARBA00022840"/>
    </source>
</evidence>
<evidence type="ECO:0000256" key="6">
    <source>
        <dbReference type="ARBA" id="ARBA00022741"/>
    </source>
</evidence>
<keyword evidence="12" id="KW-1185">Reference proteome</keyword>
<dbReference type="GO" id="GO:0004674">
    <property type="term" value="F:protein serine/threonine kinase activity"/>
    <property type="evidence" value="ECO:0007669"/>
    <property type="project" value="UniProtKB-KW"/>
</dbReference>
<sequence>MTISLKMADHRNEAMKMRDIPKDESRLSKMMRKIKKDPAVVVLRDVPKSRREVTLHVKAVACRHIVQIKDVYENVYGGNKCLLVVMECMNGGELFTSIQERADNAFNERGYSIIMCFTTILSNTMHSDTCVHNWYQ</sequence>
<dbReference type="InterPro" id="IPR050205">
    <property type="entry name" value="CDPK_Ser/Thr_kinases"/>
</dbReference>
<evidence type="ECO:0000256" key="4">
    <source>
        <dbReference type="ARBA" id="ARBA00022553"/>
    </source>
</evidence>
<accession>A0A7J7K1K5</accession>
<evidence type="ECO:0000256" key="10">
    <source>
        <dbReference type="ARBA" id="ARBA00048679"/>
    </source>
</evidence>
<keyword evidence="7" id="KW-0418">Kinase</keyword>
<keyword evidence="3" id="KW-0723">Serine/threonine-protein kinase</keyword>
<evidence type="ECO:0000256" key="2">
    <source>
        <dbReference type="ARBA" id="ARBA00012513"/>
    </source>
</evidence>
<evidence type="ECO:0000256" key="5">
    <source>
        <dbReference type="ARBA" id="ARBA00022679"/>
    </source>
</evidence>
<comment type="catalytic activity">
    <reaction evidence="10">
        <text>L-seryl-[protein] + ATP = O-phospho-L-seryl-[protein] + ADP + H(+)</text>
        <dbReference type="Rhea" id="RHEA:17989"/>
        <dbReference type="Rhea" id="RHEA-COMP:9863"/>
        <dbReference type="Rhea" id="RHEA-COMP:11604"/>
        <dbReference type="ChEBI" id="CHEBI:15378"/>
        <dbReference type="ChEBI" id="CHEBI:29999"/>
        <dbReference type="ChEBI" id="CHEBI:30616"/>
        <dbReference type="ChEBI" id="CHEBI:83421"/>
        <dbReference type="ChEBI" id="CHEBI:456216"/>
        <dbReference type="EC" id="2.7.11.1"/>
    </reaction>
</comment>
<dbReference type="OrthoDB" id="40902at2759"/>
<comment type="similarity">
    <text evidence="1">Belongs to the protein kinase superfamily. CAMK Ser/Thr protein kinase family.</text>
</comment>
<keyword evidence="5" id="KW-0808">Transferase</keyword>
<dbReference type="Proteomes" id="UP000593567">
    <property type="component" value="Unassembled WGS sequence"/>
</dbReference>
<keyword evidence="6" id="KW-0547">Nucleotide-binding</keyword>
<dbReference type="EMBL" id="VXIV02001497">
    <property type="protein sequence ID" value="KAF6032522.1"/>
    <property type="molecule type" value="Genomic_DNA"/>
</dbReference>
<gene>
    <name evidence="11" type="ORF">EB796_009123</name>
</gene>
<name>A0A7J7K1K5_BUGNE</name>
<dbReference type="Gene3D" id="3.30.200.20">
    <property type="entry name" value="Phosphorylase Kinase, domain 1"/>
    <property type="match status" value="1"/>
</dbReference>
<dbReference type="AlphaFoldDB" id="A0A7J7K1K5"/>
<evidence type="ECO:0000313" key="11">
    <source>
        <dbReference type="EMBL" id="KAF6032522.1"/>
    </source>
</evidence>